<protein>
    <submittedName>
        <fullName evidence="3">Bacterial membrane flanked domain</fullName>
    </submittedName>
</protein>
<reference evidence="3 4" key="1">
    <citation type="submission" date="2018-12" db="EMBL/GenBank/DDBJ databases">
        <authorList>
            <consortium name="Pathogen Informatics"/>
        </authorList>
    </citation>
    <scope>NUCLEOTIDE SEQUENCE [LARGE SCALE GENOMIC DNA]</scope>
    <source>
        <strain evidence="3 4">NCTC13354</strain>
    </source>
</reference>
<feature type="transmembrane region" description="Helical" evidence="1">
    <location>
        <begin position="290"/>
        <end position="309"/>
    </location>
</feature>
<keyword evidence="1" id="KW-1133">Transmembrane helix</keyword>
<dbReference type="InterPro" id="IPR014529">
    <property type="entry name" value="UCP026631"/>
</dbReference>
<feature type="domain" description="YdbS-like PH" evidence="2">
    <location>
        <begin position="440"/>
        <end position="501"/>
    </location>
</feature>
<evidence type="ECO:0000313" key="4">
    <source>
        <dbReference type="Proteomes" id="UP000269542"/>
    </source>
</evidence>
<feature type="transmembrane region" description="Helical" evidence="1">
    <location>
        <begin position="74"/>
        <end position="95"/>
    </location>
</feature>
<dbReference type="RefSeq" id="WP_126416742.1">
    <property type="nucleotide sequence ID" value="NZ_LR134476.1"/>
</dbReference>
<dbReference type="InterPro" id="IPR005182">
    <property type="entry name" value="YdbS-like_PH"/>
</dbReference>
<name>A0A3S4X6E9_9ACTO</name>
<dbReference type="KEGG" id="tbw:NCTC13354_01380"/>
<dbReference type="OrthoDB" id="3190163at2"/>
<keyword evidence="4" id="KW-1185">Reference proteome</keyword>
<dbReference type="PANTHER" id="PTHR34473:SF2">
    <property type="entry name" value="UPF0699 TRANSMEMBRANE PROTEIN YDBT"/>
    <property type="match status" value="1"/>
</dbReference>
<dbReference type="PIRSF" id="PIRSF026631">
    <property type="entry name" value="UCP026631"/>
    <property type="match status" value="1"/>
</dbReference>
<evidence type="ECO:0000259" key="2">
    <source>
        <dbReference type="Pfam" id="PF03703"/>
    </source>
</evidence>
<feature type="transmembrane region" description="Helical" evidence="1">
    <location>
        <begin position="258"/>
        <end position="284"/>
    </location>
</feature>
<keyword evidence="1" id="KW-0472">Membrane</keyword>
<gene>
    <name evidence="3" type="ORF">NCTC13354_01380</name>
</gene>
<feature type="domain" description="YdbS-like PH" evidence="2">
    <location>
        <begin position="95"/>
        <end position="173"/>
    </location>
</feature>
<dbReference type="Proteomes" id="UP000269542">
    <property type="component" value="Chromosome"/>
</dbReference>
<dbReference type="Pfam" id="PF03703">
    <property type="entry name" value="bPH_2"/>
    <property type="match status" value="2"/>
</dbReference>
<keyword evidence="1" id="KW-0812">Transmembrane</keyword>
<proteinExistence type="predicted"/>
<dbReference type="PANTHER" id="PTHR34473">
    <property type="entry name" value="UPF0699 TRANSMEMBRANE PROTEIN YDBS"/>
    <property type="match status" value="1"/>
</dbReference>
<evidence type="ECO:0000256" key="1">
    <source>
        <dbReference type="SAM" id="Phobius"/>
    </source>
</evidence>
<dbReference type="EMBL" id="LR134476">
    <property type="protein sequence ID" value="VEI13659.1"/>
    <property type="molecule type" value="Genomic_DNA"/>
</dbReference>
<evidence type="ECO:0000313" key="3">
    <source>
        <dbReference type="EMBL" id="VEI13659.1"/>
    </source>
</evidence>
<dbReference type="AlphaFoldDB" id="A0A3S4X6E9"/>
<sequence>MSSRHSRSSQATQLGASVPQQAWRKFHKVTPLSQGGVIWVVLAIVIFNIVMQMFEAGFGDALREIRRITITHLFIGLGALVALTAVVVFFSWIAWRYQSFAIVESGVHKRSGVIFKDHQHMRWDRIQTVEIEQKLFGRIFGFASVKVETAGTEPAMQLGLLTMEDAGNVRREILNGLANARAGIPIGAARGQHVTPEHVSPDQAATQAVYAAAQPAEQPGWQGAGPSPAGQAAPQIPVFDPDDLERDRQIFSLSTGRLIAASMLKVGFIFSVLSLAAIIALAIILDEGGFLFLILAFVSVLWAWAQSLFSEYGTKIFLSANGLRIRSGLTSLITRSIPPQRLHGVVIEQPMLWRRADWWKLDAVLAGEVDLDSDAQAGQARHVVPVGTRSEIVDVLWTMLPSAGTDNDAALLRDALDGTGTGKYFLSAPRRARWFDPITWKSRGVCLTPNVAVFRTGRFRRRVVIVWQDHTQSLRVSQGPIQRRFNLGAIKLDLVRTGVEAAQKNMEIADVERMMWVENNLTAQAREVGISESIEQWRKRVGV</sequence>
<accession>A0A3S4X6E9</accession>
<organism evidence="3 4">
    <name type="scientific">Trueperella bialowiezensis</name>
    <dbReference type="NCBI Taxonomy" id="312285"/>
    <lineage>
        <taxon>Bacteria</taxon>
        <taxon>Bacillati</taxon>
        <taxon>Actinomycetota</taxon>
        <taxon>Actinomycetes</taxon>
        <taxon>Actinomycetales</taxon>
        <taxon>Actinomycetaceae</taxon>
        <taxon>Trueperella</taxon>
    </lineage>
</organism>
<feature type="transmembrane region" description="Helical" evidence="1">
    <location>
        <begin position="36"/>
        <end position="54"/>
    </location>
</feature>